<comment type="caution">
    <text evidence="1">The sequence shown here is derived from an EMBL/GenBank/DDBJ whole genome shotgun (WGS) entry which is preliminary data.</text>
</comment>
<accession>A0ACC0KR21</accession>
<dbReference type="Proteomes" id="UP001064048">
    <property type="component" value="Chromosome 18"/>
</dbReference>
<gene>
    <name evidence="1" type="ORF">MSG28_011292</name>
</gene>
<keyword evidence="2" id="KW-1185">Reference proteome</keyword>
<reference evidence="1 2" key="1">
    <citation type="journal article" date="2022" name="Genome Biol. Evol.">
        <title>The Spruce Budworm Genome: Reconstructing the Evolutionary History of Antifreeze Proteins.</title>
        <authorList>
            <person name="Beliveau C."/>
            <person name="Gagne P."/>
            <person name="Picq S."/>
            <person name="Vernygora O."/>
            <person name="Keeling C.I."/>
            <person name="Pinkney K."/>
            <person name="Doucet D."/>
            <person name="Wen F."/>
            <person name="Johnston J.S."/>
            <person name="Maaroufi H."/>
            <person name="Boyle B."/>
            <person name="Laroche J."/>
            <person name="Dewar K."/>
            <person name="Juretic N."/>
            <person name="Blackburn G."/>
            <person name="Nisole A."/>
            <person name="Brunet B."/>
            <person name="Brandao M."/>
            <person name="Lumley L."/>
            <person name="Duan J."/>
            <person name="Quan G."/>
            <person name="Lucarotti C.J."/>
            <person name="Roe A.D."/>
            <person name="Sperling F.A.H."/>
            <person name="Levesque R.C."/>
            <person name="Cusson M."/>
        </authorList>
    </citation>
    <scope>NUCLEOTIDE SEQUENCE [LARGE SCALE GENOMIC DNA]</scope>
    <source>
        <strain evidence="1">Glfc:IPQL:Cfum</strain>
    </source>
</reference>
<evidence type="ECO:0000313" key="2">
    <source>
        <dbReference type="Proteomes" id="UP001064048"/>
    </source>
</evidence>
<organism evidence="1 2">
    <name type="scientific">Choristoneura fumiferana</name>
    <name type="common">Spruce budworm moth</name>
    <name type="synonym">Archips fumiferana</name>
    <dbReference type="NCBI Taxonomy" id="7141"/>
    <lineage>
        <taxon>Eukaryota</taxon>
        <taxon>Metazoa</taxon>
        <taxon>Ecdysozoa</taxon>
        <taxon>Arthropoda</taxon>
        <taxon>Hexapoda</taxon>
        <taxon>Insecta</taxon>
        <taxon>Pterygota</taxon>
        <taxon>Neoptera</taxon>
        <taxon>Endopterygota</taxon>
        <taxon>Lepidoptera</taxon>
        <taxon>Glossata</taxon>
        <taxon>Ditrysia</taxon>
        <taxon>Tortricoidea</taxon>
        <taxon>Tortricidae</taxon>
        <taxon>Tortricinae</taxon>
        <taxon>Choristoneura</taxon>
    </lineage>
</organism>
<name>A0ACC0KR21_CHOFU</name>
<protein>
    <submittedName>
        <fullName evidence="1">Uncharacterized protein</fullName>
    </submittedName>
</protein>
<proteinExistence type="predicted"/>
<sequence>MSSSPIDGVSPAGACVAPLLRTLQRCGFFRLPPNAAHASISKRVAHKLHDAYCGFALVVTSAYLGQQLIYAYQERGDMERFSRVMFLLLCHVTSIAKQVVFLVRAPRITALLEGLNDAAYNPSESKRATLLLERVRGARRLGAVYAGTAAATCALWTLFPLLTRLHGGSVHFAFWIPLEYNGTWLKFSVVLLYTHYVTTLVGVANTTMDAFIATVLGQCKTQLTILKMDFESLGERAAERARATGERRGAAAAALLVHCVTHHHKICHTSRELQAVFGGCVLLQFGIGGWILCMAAFKLVGMNMGSLEFISILMFLMCILTELFLYCYYGNEVAVESTQVPDAVYGMRWPEGEVNGVGRRVRRALPFVLCCCAGAARRPLRPAALFIPLSLETFVTLLRHARCGGVRRAAGGGGGISALPRAQPKIIKSSYTFYAMLRQTQH</sequence>
<evidence type="ECO:0000313" key="1">
    <source>
        <dbReference type="EMBL" id="KAI8438993.1"/>
    </source>
</evidence>
<dbReference type="EMBL" id="CM046118">
    <property type="protein sequence ID" value="KAI8438993.1"/>
    <property type="molecule type" value="Genomic_DNA"/>
</dbReference>